<sequence length="242" mass="26652">MNTFGASAYLKAEREAVSETLTTLKERLRKLKMEELSIRSEIRLSMSSAATGDEQNLAQPTGPGTASGSTGRVLGGGTRVWMQSIDTQQHRTSMQDQDEMSVNDAPLELDINEALRIIGRYKTERGFGGAGEECDPLFDPGGIDRDAAGEDSEYAEQVEEEEDDEDEDEDADEELKPINEDSAYRDDAREVTFDDLALERSIGEHFDEGPGTSSQLAGSGGSVYHDDERPAKMFKLDGDMFY</sequence>
<protein>
    <submittedName>
        <fullName evidence="2">Uncharacterized protein</fullName>
    </submittedName>
</protein>
<dbReference type="EMBL" id="MNPL01002435">
    <property type="protein sequence ID" value="OQR78281.1"/>
    <property type="molecule type" value="Genomic_DNA"/>
</dbReference>
<feature type="region of interest" description="Disordered" evidence="1">
    <location>
        <begin position="47"/>
        <end position="76"/>
    </location>
</feature>
<evidence type="ECO:0000313" key="2">
    <source>
        <dbReference type="EMBL" id="OQR78281.1"/>
    </source>
</evidence>
<accession>A0A1V9XXU7</accession>
<organism evidence="2 3">
    <name type="scientific">Tropilaelaps mercedesae</name>
    <dbReference type="NCBI Taxonomy" id="418985"/>
    <lineage>
        <taxon>Eukaryota</taxon>
        <taxon>Metazoa</taxon>
        <taxon>Ecdysozoa</taxon>
        <taxon>Arthropoda</taxon>
        <taxon>Chelicerata</taxon>
        <taxon>Arachnida</taxon>
        <taxon>Acari</taxon>
        <taxon>Parasitiformes</taxon>
        <taxon>Mesostigmata</taxon>
        <taxon>Gamasina</taxon>
        <taxon>Dermanyssoidea</taxon>
        <taxon>Laelapidae</taxon>
        <taxon>Tropilaelaps</taxon>
    </lineage>
</organism>
<feature type="compositionally biased region" description="Basic and acidic residues" evidence="1">
    <location>
        <begin position="174"/>
        <end position="208"/>
    </location>
</feature>
<dbReference type="GO" id="GO:0006384">
    <property type="term" value="P:transcription initiation at RNA polymerase III promoter"/>
    <property type="evidence" value="ECO:0007669"/>
    <property type="project" value="InterPro"/>
</dbReference>
<dbReference type="OrthoDB" id="10610119at2759"/>
<proteinExistence type="predicted"/>
<dbReference type="Pfam" id="PF15497">
    <property type="entry name" value="SNAPC5"/>
    <property type="match status" value="1"/>
</dbReference>
<dbReference type="InterPro" id="IPR029138">
    <property type="entry name" value="SNAPC5"/>
</dbReference>
<reference evidence="2 3" key="1">
    <citation type="journal article" date="2017" name="Gigascience">
        <title>Draft genome of the honey bee ectoparasitic mite, Tropilaelaps mercedesae, is shaped by the parasitic life history.</title>
        <authorList>
            <person name="Dong X."/>
            <person name="Armstrong S.D."/>
            <person name="Xia D."/>
            <person name="Makepeace B.L."/>
            <person name="Darby A.C."/>
            <person name="Kadowaki T."/>
        </authorList>
    </citation>
    <scope>NUCLEOTIDE SEQUENCE [LARGE SCALE GENOMIC DNA]</scope>
    <source>
        <strain evidence="2">Wuxi-XJTLU</strain>
    </source>
</reference>
<name>A0A1V9XXU7_9ACAR</name>
<dbReference type="InParanoid" id="A0A1V9XXU7"/>
<dbReference type="AlphaFoldDB" id="A0A1V9XXU7"/>
<feature type="compositionally biased region" description="Acidic residues" evidence="1">
    <location>
        <begin position="149"/>
        <end position="173"/>
    </location>
</feature>
<evidence type="ECO:0000313" key="3">
    <source>
        <dbReference type="Proteomes" id="UP000192247"/>
    </source>
</evidence>
<comment type="caution">
    <text evidence="2">The sequence shown here is derived from an EMBL/GenBank/DDBJ whole genome shotgun (WGS) entry which is preliminary data.</text>
</comment>
<feature type="region of interest" description="Disordered" evidence="1">
    <location>
        <begin position="125"/>
        <end position="230"/>
    </location>
</feature>
<keyword evidence="3" id="KW-1185">Reference proteome</keyword>
<evidence type="ECO:0000256" key="1">
    <source>
        <dbReference type="SAM" id="MobiDB-lite"/>
    </source>
</evidence>
<feature type="compositionally biased region" description="Low complexity" evidence="1">
    <location>
        <begin position="60"/>
        <end position="71"/>
    </location>
</feature>
<feature type="compositionally biased region" description="Polar residues" evidence="1">
    <location>
        <begin position="47"/>
        <end position="59"/>
    </location>
</feature>
<gene>
    <name evidence="2" type="ORF">BIW11_06510</name>
</gene>
<dbReference type="Proteomes" id="UP000192247">
    <property type="component" value="Unassembled WGS sequence"/>
</dbReference>
<dbReference type="GO" id="GO:0005634">
    <property type="term" value="C:nucleus"/>
    <property type="evidence" value="ECO:0007669"/>
    <property type="project" value="InterPro"/>
</dbReference>
<dbReference type="GO" id="GO:0006366">
    <property type="term" value="P:transcription by RNA polymerase II"/>
    <property type="evidence" value="ECO:0007669"/>
    <property type="project" value="InterPro"/>
</dbReference>